<sequence>MNPNPLKFRELPPNFSLVFPHFLPKHDTKTLIPQFLSILSPFSDFIPFDSGKIPNKKKKKRSQITPTSIRPLAKKFLPFLSKSLKLIPNLLRRNPSSDSPLEVERATELLKIYRLVLECLSCISLCLAGNPNFVDTERGALIYCLESWGKYEEAEEEGVSLMGRLKIEKRDGLDPEIVKLATKVVSCLIGCAYKRGAKDEGVYRRCLQLVEQVLPCIRVLDTDSAEKYHTLLVNALCRCALFLAGECISYDSSLVREFCEKSLTECLLSSSIVCFQNISRNICKSIDNSCGSRSFLILDMLNITLKSSQCECKVGVVKYVNASLEFVAYCVNSIRYTSIDIRRGAAQLLHRYGGDFLQVSPSMASILFLYGTGLYFKLSNAERNDASPFFTSLDNGKKIPRLTHALDTLATHFDTSIHSNKVLSQKESALSFAALEPLGSKPSKHIHGNVSILSYLDALEYLCLVLVEHVNATWENCSSQERSARHSDNMTYVQDVFHQFCDFVLAAFECSRTSESDKERLLGSRKTLLQVAVSALKNSLIVCANHKKSLSSFKRIISSAWIEPQELKYLISALGNIGASLYNSGQLREASVALQLRCKTIRTHVKLLCKMYFESPKHSVTDGFAEDEIKSVIVDAFEKCAWIVDVLHKCHAANAHKIAVKSLAELSSEEDVFPTLSGSLALVKQWVKMLCKDFENVEAVEKAPYLYSLLLSRCSTWSKKTLGKILEQELLAYGLMESRNIDLCQKMQIKVIDTLLNDVLTTEEYNFQRSRILVKKARVLRARGIEGLNDCIKCLNDAISLLQKDIPSIPSAENALIYNQLALIYILSAQCSQEEKQDHEVILQNVHKALGIWSRIDIQGQGFNNGYLELAATSTMQLLCSIVDLLSMKGCWELQFGICKLIIIFLKRENVPIEKCLAILWSERRLNHSLCASPVNEDAILHISQCLDSHANSVDFWMTCLKDYPSYLVAFCQKFSLSDSVLPEVSLYCCERLFGTVTVDEVKKVASALIADVPLSSQSASIAGYLYYDLSERLFSGGHFFEALSHARMALSLRRKTLQRKFIYSFEHRFSESVASANQNRQDINYLEIIRSVATELWPDISKFKDLENSILTPWSVLRCYLESILQVGVINESIGNGAEAEVLYLTGKRLSTSQNLPIFQIAFTSSLGQLYSKNQFWELAESEMNKARKLLLENDLIISCKRCKLAFDVSIDMQFGDVSRNCPEKGSAVQLSSDAVRVYKKALDKLTCNDMKCSFNLCRKTYASSTSLDKNNIKEAQQNVLNDGKRPPSFGDVRLPECSICSLTPNLNVNQAKQVHLENIESKGSNLQKGIKKSSRIRSKCLQKEQDLNPEMKPKTSVSKRNSRNKSTSAAGKVDNNDATCANDDISYETLSHKNSEAKGNGNFSTEFSCGEECVPNNLKCWRCLLTKAMVDGCMQNISYLKWECYRKRLELQLCLKIAKCKGIYCRKSKAHEVHDGFWQCISVMFNQNLRCPNISDSCLIELTQGEVSRDIFPLERAAILYNMSWFFLKDCNPEHSRTKCCSLANIQMPDIIPWIARAFILSRELPSLFEKVSKLLASVLLISTVDGPVSVPLSSENSISTSHWAAYFHQASLGTYLPCQYLACVNDKACYPKVSEDPCAVMLNTAVKASNYLRFAPEKLEDLEDFVREFFESLPSVPIVCISLLEGDYANLIGETLLLPSFVPAWMLLSRLNGVGQPISMLLPVDCIPEEVQFKSVEEWQCPWGYSVVDNVAPVFKQLLKENFLSSTMTNTSADAKINNINWWSQRSSLNDCLNKFLKSMEDSWLGPWACLLLGELSDVDSVSKMVKELINELELHCEVEANVSLLTAILGGSKSIADAEACISQFLLYKGYFGRGACCGKERLRVFSTACTKKISIPENVYKVIVEMVDQVAEPADREPVILVLDSDVQMLPWENLPTLRRHEVYRMPSVGSISLTLRRCSYYQELKNTFGSGFPLVNPLDSYYLLNPSGDLGGTQVEFEQWFRNQNWKGEAGKVPRVEELVLALQNHDLFLYFGHGSGMHIFPRGE</sequence>
<dbReference type="GO" id="GO:0005634">
    <property type="term" value="C:nucleus"/>
    <property type="evidence" value="ECO:0007669"/>
    <property type="project" value="InterPro"/>
</dbReference>
<feature type="compositionally biased region" description="Polar residues" evidence="5">
    <location>
        <begin position="1357"/>
        <end position="1371"/>
    </location>
</feature>
<evidence type="ECO:0000313" key="8">
    <source>
        <dbReference type="Proteomes" id="UP000243459"/>
    </source>
</evidence>
<keyword evidence="4" id="KW-0159">Chromosome partition</keyword>
<evidence type="ECO:0000256" key="3">
    <source>
        <dbReference type="ARBA" id="ARBA00022801"/>
    </source>
</evidence>
<reference evidence="8" key="1">
    <citation type="journal article" date="2017" name="Nat. Commun.">
        <title>The asparagus genome sheds light on the origin and evolution of a young Y chromosome.</title>
        <authorList>
            <person name="Harkess A."/>
            <person name="Zhou J."/>
            <person name="Xu C."/>
            <person name="Bowers J.E."/>
            <person name="Van der Hulst R."/>
            <person name="Ayyampalayam S."/>
            <person name="Mercati F."/>
            <person name="Riccardi P."/>
            <person name="McKain M.R."/>
            <person name="Kakrana A."/>
            <person name="Tang H."/>
            <person name="Ray J."/>
            <person name="Groenendijk J."/>
            <person name="Arikit S."/>
            <person name="Mathioni S.M."/>
            <person name="Nakano M."/>
            <person name="Shan H."/>
            <person name="Telgmann-Rauber A."/>
            <person name="Kanno A."/>
            <person name="Yue Z."/>
            <person name="Chen H."/>
            <person name="Li W."/>
            <person name="Chen Y."/>
            <person name="Xu X."/>
            <person name="Zhang Y."/>
            <person name="Luo S."/>
            <person name="Chen H."/>
            <person name="Gao J."/>
            <person name="Mao Z."/>
            <person name="Pires J.C."/>
            <person name="Luo M."/>
            <person name="Kudrna D."/>
            <person name="Wing R.A."/>
            <person name="Meyers B.C."/>
            <person name="Yi K."/>
            <person name="Kong H."/>
            <person name="Lavrijsen P."/>
            <person name="Sunseri F."/>
            <person name="Falavigna A."/>
            <person name="Ye Y."/>
            <person name="Leebens-Mack J.H."/>
            <person name="Chen G."/>
        </authorList>
    </citation>
    <scope>NUCLEOTIDE SEQUENCE [LARGE SCALE GENOMIC DNA]</scope>
    <source>
        <strain evidence="8">cv. DH0086</strain>
    </source>
</reference>
<feature type="compositionally biased region" description="Basic and acidic residues" evidence="5">
    <location>
        <begin position="1343"/>
        <end position="1355"/>
    </location>
</feature>
<dbReference type="GO" id="GO:0006508">
    <property type="term" value="P:proteolysis"/>
    <property type="evidence" value="ECO:0007669"/>
    <property type="project" value="InterPro"/>
</dbReference>
<dbReference type="InterPro" id="IPR056933">
    <property type="entry name" value="TPR_ESP1"/>
</dbReference>
<accession>A0A5P1F0D3</accession>
<dbReference type="EC" id="3.4.22.49" evidence="2"/>
<protein>
    <recommendedName>
        <fullName evidence="2">separase</fullName>
        <ecNumber evidence="2">3.4.22.49</ecNumber>
    </recommendedName>
</protein>
<evidence type="ECO:0000313" key="7">
    <source>
        <dbReference type="EMBL" id="ONK69880.1"/>
    </source>
</evidence>
<evidence type="ECO:0000256" key="1">
    <source>
        <dbReference type="ARBA" id="ARBA00000451"/>
    </source>
</evidence>
<dbReference type="GO" id="GO:0072686">
    <property type="term" value="C:mitotic spindle"/>
    <property type="evidence" value="ECO:0007669"/>
    <property type="project" value="TreeGrafter"/>
</dbReference>
<dbReference type="InterPro" id="IPR005314">
    <property type="entry name" value="Peptidase_C50"/>
</dbReference>
<dbReference type="PANTHER" id="PTHR12792:SF0">
    <property type="entry name" value="SEPARIN"/>
    <property type="match status" value="1"/>
</dbReference>
<dbReference type="GO" id="GO:0005737">
    <property type="term" value="C:cytoplasm"/>
    <property type="evidence" value="ECO:0007669"/>
    <property type="project" value="TreeGrafter"/>
</dbReference>
<dbReference type="InterPro" id="IPR030397">
    <property type="entry name" value="SEPARIN_core_dom"/>
</dbReference>
<feature type="domain" description="Peptidase C50" evidence="6">
    <location>
        <begin position="1983"/>
        <end position="2051"/>
    </location>
</feature>
<keyword evidence="3" id="KW-0378">Hydrolase</keyword>
<dbReference type="OMA" id="SYCANKC"/>
<dbReference type="Pfam" id="PF25113">
    <property type="entry name" value="TPR_ESP1_2nd"/>
    <property type="match status" value="1"/>
</dbReference>
<gene>
    <name evidence="7" type="ORF">A4U43_C05F27820</name>
</gene>
<evidence type="ECO:0000256" key="5">
    <source>
        <dbReference type="SAM" id="MobiDB-lite"/>
    </source>
</evidence>
<dbReference type="PROSITE" id="PS51700">
    <property type="entry name" value="SEPARIN"/>
    <property type="match status" value="1"/>
</dbReference>
<proteinExistence type="predicted"/>
<dbReference type="PANTHER" id="PTHR12792">
    <property type="entry name" value="EXTRA SPINDLE POLES 1-RELATED"/>
    <property type="match status" value="1"/>
</dbReference>
<keyword evidence="8" id="KW-1185">Reference proteome</keyword>
<name>A0A5P1F0D3_ASPOF</name>
<organism evidence="7 8">
    <name type="scientific">Asparagus officinalis</name>
    <name type="common">Garden asparagus</name>
    <dbReference type="NCBI Taxonomy" id="4686"/>
    <lineage>
        <taxon>Eukaryota</taxon>
        <taxon>Viridiplantae</taxon>
        <taxon>Streptophyta</taxon>
        <taxon>Embryophyta</taxon>
        <taxon>Tracheophyta</taxon>
        <taxon>Spermatophyta</taxon>
        <taxon>Magnoliopsida</taxon>
        <taxon>Liliopsida</taxon>
        <taxon>Asparagales</taxon>
        <taxon>Asparagaceae</taxon>
        <taxon>Asparagoideae</taxon>
        <taxon>Asparagus</taxon>
    </lineage>
</organism>
<feature type="region of interest" description="Disordered" evidence="5">
    <location>
        <begin position="1343"/>
        <end position="1377"/>
    </location>
</feature>
<dbReference type="Pfam" id="PF03568">
    <property type="entry name" value="Separin_C"/>
    <property type="match status" value="1"/>
</dbReference>
<dbReference type="Gramene" id="ONK69880">
    <property type="protein sequence ID" value="ONK69880"/>
    <property type="gene ID" value="A4U43_C05F27820"/>
</dbReference>
<dbReference type="Proteomes" id="UP000243459">
    <property type="component" value="Chromosome 5"/>
</dbReference>
<dbReference type="InterPro" id="IPR056932">
    <property type="entry name" value="TPR_ESP1_2nd"/>
</dbReference>
<comment type="catalytic activity">
    <reaction evidence="1">
        <text>All bonds known to be hydrolyzed by this endopeptidase have arginine in P1 and an acidic residue in P4. P6 is often occupied by an acidic residue or by a hydroxy-amino-acid residue, the phosphorylation of which enhances cleavage.</text>
        <dbReference type="EC" id="3.4.22.49"/>
    </reaction>
</comment>
<evidence type="ECO:0000256" key="2">
    <source>
        <dbReference type="ARBA" id="ARBA00012489"/>
    </source>
</evidence>
<dbReference type="GO" id="GO:0051307">
    <property type="term" value="P:meiotic chromosome separation"/>
    <property type="evidence" value="ECO:0007669"/>
    <property type="project" value="TreeGrafter"/>
</dbReference>
<dbReference type="EMBL" id="CM007385">
    <property type="protein sequence ID" value="ONK69880.1"/>
    <property type="molecule type" value="Genomic_DNA"/>
</dbReference>
<dbReference type="Pfam" id="PF25110">
    <property type="entry name" value="TPR_ESP1"/>
    <property type="match status" value="1"/>
</dbReference>
<evidence type="ECO:0000259" key="6">
    <source>
        <dbReference type="PROSITE" id="PS51700"/>
    </source>
</evidence>
<dbReference type="GO" id="GO:0004197">
    <property type="term" value="F:cysteine-type endopeptidase activity"/>
    <property type="evidence" value="ECO:0007669"/>
    <property type="project" value="InterPro"/>
</dbReference>
<evidence type="ECO:0000256" key="4">
    <source>
        <dbReference type="ARBA" id="ARBA00022829"/>
    </source>
</evidence>